<dbReference type="Proteomes" id="UP001223586">
    <property type="component" value="Unassembled WGS sequence"/>
</dbReference>
<dbReference type="RefSeq" id="WP_307225934.1">
    <property type="nucleotide sequence ID" value="NZ_JAUSTT010000001.1"/>
</dbReference>
<evidence type="ECO:0000313" key="3">
    <source>
        <dbReference type="Proteomes" id="UP001223586"/>
    </source>
</evidence>
<name>A0ABT9WME3_9BACI</name>
<keyword evidence="1" id="KW-0175">Coiled coil</keyword>
<protein>
    <recommendedName>
        <fullName evidence="4">DUF3102 domain-containing protein</fullName>
    </recommendedName>
</protein>
<evidence type="ECO:0008006" key="4">
    <source>
        <dbReference type="Google" id="ProtNLM"/>
    </source>
</evidence>
<keyword evidence="3" id="KW-1185">Reference proteome</keyword>
<evidence type="ECO:0000313" key="2">
    <source>
        <dbReference type="EMBL" id="MDQ0174460.1"/>
    </source>
</evidence>
<sequence length="270" mass="31464">MTEISNGIAELSKDLNVMTAEINAYQRVAGEAIFEIGRRLKWVRDNPKEYGFEGYQGWEHWCSKSLNITRRHANRFIKVYERFAEKSGTPGSRLPSSITVLTTLAEFTDEELEKPREMPDGSTKKLTEMSRREIEEFKRRERKAIAEKEKALAEAEAAKKRAEQAEQRERMAQRDADLARQALETTTTSERPYGVKLGVEMYSALEELSEWQKKYSWIITNVGDFARLAEADPNFQREFKRLDEFWRQMSVAIDRQNGVEIFEADYEIIN</sequence>
<evidence type="ECO:0000256" key="1">
    <source>
        <dbReference type="SAM" id="Coils"/>
    </source>
</evidence>
<dbReference type="EMBL" id="JAUSTT010000001">
    <property type="protein sequence ID" value="MDQ0174460.1"/>
    <property type="molecule type" value="Genomic_DNA"/>
</dbReference>
<accession>A0ABT9WME3</accession>
<proteinExistence type="predicted"/>
<gene>
    <name evidence="2" type="ORF">J2S08_000291</name>
</gene>
<comment type="caution">
    <text evidence="2">The sequence shown here is derived from an EMBL/GenBank/DDBJ whole genome shotgun (WGS) entry which is preliminary data.</text>
</comment>
<reference evidence="2 3" key="1">
    <citation type="submission" date="2023-07" db="EMBL/GenBank/DDBJ databases">
        <title>Genomic Encyclopedia of Type Strains, Phase IV (KMG-IV): sequencing the most valuable type-strain genomes for metagenomic binning, comparative biology and taxonomic classification.</title>
        <authorList>
            <person name="Goeker M."/>
        </authorList>
    </citation>
    <scope>NUCLEOTIDE SEQUENCE [LARGE SCALE GENOMIC DNA]</scope>
    <source>
        <strain evidence="2 3">DSM 23837</strain>
    </source>
</reference>
<feature type="coiled-coil region" evidence="1">
    <location>
        <begin position="134"/>
        <end position="182"/>
    </location>
</feature>
<organism evidence="2 3">
    <name type="scientific">Bacillus chungangensis</name>
    <dbReference type="NCBI Taxonomy" id="587633"/>
    <lineage>
        <taxon>Bacteria</taxon>
        <taxon>Bacillati</taxon>
        <taxon>Bacillota</taxon>
        <taxon>Bacilli</taxon>
        <taxon>Bacillales</taxon>
        <taxon>Bacillaceae</taxon>
        <taxon>Bacillus</taxon>
    </lineage>
</organism>